<reference evidence="2" key="1">
    <citation type="journal article" date="2019" name="Int. J. Syst. Evol. Microbiol.">
        <title>The Global Catalogue of Microorganisms (GCM) 10K type strain sequencing project: providing services to taxonomists for standard genome sequencing and annotation.</title>
        <authorList>
            <consortium name="The Broad Institute Genomics Platform"/>
            <consortium name="The Broad Institute Genome Sequencing Center for Infectious Disease"/>
            <person name="Wu L."/>
            <person name="Ma J."/>
        </authorList>
    </citation>
    <scope>NUCLEOTIDE SEQUENCE [LARGE SCALE GENOMIC DNA]</scope>
    <source>
        <strain evidence="2">CGMCC 4.7319</strain>
    </source>
</reference>
<sequence length="145" mass="15376">MLDDGTMDIDILIRPLDEDVQSRIGDAAAWPGYAGKLRDVLDICIQACGGGSLRISGLAQSGPLPKDQTWLREGVSVPAGRAAEVFVEMMGRSDGATFSLVGGDVLRTEVTGAGFDLFLADAGWYAVVPRPDGVLRKWEDPARAG</sequence>
<keyword evidence="2" id="KW-1185">Reference proteome</keyword>
<dbReference type="EMBL" id="BMNC01000006">
    <property type="protein sequence ID" value="GGN01003.1"/>
    <property type="molecule type" value="Genomic_DNA"/>
</dbReference>
<proteinExistence type="predicted"/>
<name>A0ABQ2I8H3_9PSEU</name>
<dbReference type="RefSeq" id="WP_189156719.1">
    <property type="nucleotide sequence ID" value="NZ_BMNC01000006.1"/>
</dbReference>
<evidence type="ECO:0000313" key="2">
    <source>
        <dbReference type="Proteomes" id="UP000597656"/>
    </source>
</evidence>
<gene>
    <name evidence="1" type="ORF">GCM10011609_44460</name>
</gene>
<protein>
    <submittedName>
        <fullName evidence="1">Uncharacterized protein</fullName>
    </submittedName>
</protein>
<evidence type="ECO:0000313" key="1">
    <source>
        <dbReference type="EMBL" id="GGN01003.1"/>
    </source>
</evidence>
<organism evidence="1 2">
    <name type="scientific">Lentzea pudingi</name>
    <dbReference type="NCBI Taxonomy" id="1789439"/>
    <lineage>
        <taxon>Bacteria</taxon>
        <taxon>Bacillati</taxon>
        <taxon>Actinomycetota</taxon>
        <taxon>Actinomycetes</taxon>
        <taxon>Pseudonocardiales</taxon>
        <taxon>Pseudonocardiaceae</taxon>
        <taxon>Lentzea</taxon>
    </lineage>
</organism>
<accession>A0ABQ2I8H3</accession>
<dbReference type="Proteomes" id="UP000597656">
    <property type="component" value="Unassembled WGS sequence"/>
</dbReference>
<comment type="caution">
    <text evidence="1">The sequence shown here is derived from an EMBL/GenBank/DDBJ whole genome shotgun (WGS) entry which is preliminary data.</text>
</comment>